<dbReference type="Pfam" id="PF00172">
    <property type="entry name" value="Zn_clus"/>
    <property type="match status" value="1"/>
</dbReference>
<feature type="region of interest" description="Disordered" evidence="7">
    <location>
        <begin position="1005"/>
        <end position="1051"/>
    </location>
</feature>
<gene>
    <name evidence="9" type="ORF">N0V93_005361</name>
</gene>
<dbReference type="PROSITE" id="PS00463">
    <property type="entry name" value="ZN2_CY6_FUNGAL_1"/>
    <property type="match status" value="1"/>
</dbReference>
<dbReference type="GO" id="GO:0008270">
    <property type="term" value="F:zinc ion binding"/>
    <property type="evidence" value="ECO:0007669"/>
    <property type="project" value="InterPro"/>
</dbReference>
<evidence type="ECO:0000256" key="5">
    <source>
        <dbReference type="ARBA" id="ARBA00023163"/>
    </source>
</evidence>
<dbReference type="OrthoDB" id="39175at2759"/>
<dbReference type="GO" id="GO:0006351">
    <property type="term" value="P:DNA-templated transcription"/>
    <property type="evidence" value="ECO:0007669"/>
    <property type="project" value="InterPro"/>
</dbReference>
<evidence type="ECO:0000313" key="9">
    <source>
        <dbReference type="EMBL" id="KAJ4391741.1"/>
    </source>
</evidence>
<dbReference type="InterPro" id="IPR036864">
    <property type="entry name" value="Zn2-C6_fun-type_DNA-bd_sf"/>
</dbReference>
<dbReference type="CDD" id="cd12148">
    <property type="entry name" value="fungal_TF_MHR"/>
    <property type="match status" value="1"/>
</dbReference>
<protein>
    <recommendedName>
        <fullName evidence="8">Zn(2)-C6 fungal-type domain-containing protein</fullName>
    </recommendedName>
</protein>
<dbReference type="Proteomes" id="UP001140453">
    <property type="component" value="Unassembled WGS sequence"/>
</dbReference>
<keyword evidence="10" id="KW-1185">Reference proteome</keyword>
<comment type="caution">
    <text evidence="9">The sequence shown here is derived from an EMBL/GenBank/DDBJ whole genome shotgun (WGS) entry which is preliminary data.</text>
</comment>
<evidence type="ECO:0000259" key="8">
    <source>
        <dbReference type="PROSITE" id="PS50048"/>
    </source>
</evidence>
<dbReference type="Gene3D" id="4.10.240.10">
    <property type="entry name" value="Zn(2)-C6 fungal-type DNA-binding domain"/>
    <property type="match status" value="1"/>
</dbReference>
<dbReference type="PROSITE" id="PS50048">
    <property type="entry name" value="ZN2_CY6_FUNGAL_2"/>
    <property type="match status" value="1"/>
</dbReference>
<feature type="region of interest" description="Disordered" evidence="7">
    <location>
        <begin position="1"/>
        <end position="34"/>
    </location>
</feature>
<dbReference type="SUPFAM" id="SSF57701">
    <property type="entry name" value="Zn2/Cys6 DNA-binding domain"/>
    <property type="match status" value="1"/>
</dbReference>
<evidence type="ECO:0000256" key="7">
    <source>
        <dbReference type="SAM" id="MobiDB-lite"/>
    </source>
</evidence>
<feature type="compositionally biased region" description="Polar residues" evidence="7">
    <location>
        <begin position="321"/>
        <end position="336"/>
    </location>
</feature>
<evidence type="ECO:0000256" key="1">
    <source>
        <dbReference type="ARBA" id="ARBA00004123"/>
    </source>
</evidence>
<evidence type="ECO:0000256" key="4">
    <source>
        <dbReference type="ARBA" id="ARBA00023026"/>
    </source>
</evidence>
<feature type="region of interest" description="Disordered" evidence="7">
    <location>
        <begin position="848"/>
        <end position="886"/>
    </location>
</feature>
<feature type="region of interest" description="Disordered" evidence="7">
    <location>
        <begin position="273"/>
        <end position="340"/>
    </location>
</feature>
<feature type="region of interest" description="Disordered" evidence="7">
    <location>
        <begin position="93"/>
        <end position="188"/>
    </location>
</feature>
<organism evidence="9 10">
    <name type="scientific">Gnomoniopsis smithogilvyi</name>
    <dbReference type="NCBI Taxonomy" id="1191159"/>
    <lineage>
        <taxon>Eukaryota</taxon>
        <taxon>Fungi</taxon>
        <taxon>Dikarya</taxon>
        <taxon>Ascomycota</taxon>
        <taxon>Pezizomycotina</taxon>
        <taxon>Sordariomycetes</taxon>
        <taxon>Sordariomycetidae</taxon>
        <taxon>Diaporthales</taxon>
        <taxon>Gnomoniaceae</taxon>
        <taxon>Gnomoniopsis</taxon>
    </lineage>
</organism>
<dbReference type="PRINTS" id="PR00755">
    <property type="entry name" value="AFLATOXINBRP"/>
</dbReference>
<dbReference type="GO" id="GO:0005634">
    <property type="term" value="C:nucleus"/>
    <property type="evidence" value="ECO:0007669"/>
    <property type="project" value="UniProtKB-SubCell"/>
</dbReference>
<evidence type="ECO:0000256" key="3">
    <source>
        <dbReference type="ARBA" id="ARBA00023015"/>
    </source>
</evidence>
<dbReference type="GO" id="GO:0000981">
    <property type="term" value="F:DNA-binding transcription factor activity, RNA polymerase II-specific"/>
    <property type="evidence" value="ECO:0007669"/>
    <property type="project" value="InterPro"/>
</dbReference>
<dbReference type="SMART" id="SM00066">
    <property type="entry name" value="GAL4"/>
    <property type="match status" value="1"/>
</dbReference>
<keyword evidence="4" id="KW-0843">Virulence</keyword>
<dbReference type="EMBL" id="JAPEVB010000003">
    <property type="protein sequence ID" value="KAJ4391741.1"/>
    <property type="molecule type" value="Genomic_DNA"/>
</dbReference>
<sequence length="1101" mass="120648">MSAAPSQVHVKPSPVHRLQPDFTPTSTTLLSAHKAQDRALLPHHQCNDLGVGTDNILPFAGHLSTSSYQDLQEESSSSSLPSLLQQEDYGPSLEFNSQQQPVPSSRPAGNHPSASSISPHLPGLTGNGSLRGRSSMEGSDLDSPRSQPHSNPLEDAQSDEFGLSLNGPRDGSDLGFKRKEDKTDSTPAWSELKTKAGKERKRLPLACIACRRKKIRCSGEKPGCKHCVRSKVPCVYKVTARKAAPRTDYMTMLDKRLKRMEERIIKIVPKTEQENATPSVPRANVKPAIPGTLGSGKGSRKRGAEEAFGNGPDLDSWAKAPTTTNMNSPSKPNTFNESEERQLLQEGLESLPPKEIQEHLAGVFFENVYGQAYHILHQPSYMRKLRAGTLPPVLILSVCAVSARFSRHPKLNSEPAFWRGDEWADVAREIVTKRYEWPNITVLTCLLLLGLHEFGTCHGGRSWALGGQAIRMAFALQLHKDLDYDPQKPGVQLTFVDREIRRRTMWACFMMDRFNSSGTDRPTFIKEEALKIPLPVQEKNFQFGMPAPTENLQGEVPDAQYLEDGEKANAKENMGVAAYMIKTISIWGRIIMHLNQGGKETDAKLIWEEDSEYSRLIKEAEDISTSLPESLVYNADNLSLHETDGTVNQFVFLHIAIQQNILFLSRLAVSPDLKSQQNVPTAFVTKAGARAFAAANRISELLKDSEAYSTINAPFLGYCAFLSSTVHIFGNFSGNKTIEANSKQHLGTNIKFFQKMKRVWGFFNFILDTLRVQFRDCTDGHRNGGLSDLSSTPIFQYGDWFDRYPNGLSESDWIDPAYLKKKEKGEDAVLEQKPELHTVEEFFTALSPDTRDASGRSNSVSLKRKASIAAKRRASTSAREHHGQQLQSLMTELTPEQIARLQQQQQGNRYPSATLGGQTSGATTFSGLSAVQHTNAYGPAISPISPVAVGHSQFAGHQQHHGMYNDMLGLQLAQQNMLQTHAMLGGQFGTPQGIDPTTAAAALMDSLPGWSNGDHGGSSSENPRGGNGVPPHSTASDATHGNPHHTVYGHGHDPSNSWFNMVAFGLDTPEVGDVGGMGGGMEFGSMFGNAAGNTGRAPGGH</sequence>
<dbReference type="SMART" id="SM00906">
    <property type="entry name" value="Fungal_trans"/>
    <property type="match status" value="1"/>
</dbReference>
<dbReference type="InterPro" id="IPR001138">
    <property type="entry name" value="Zn2Cys6_DnaBD"/>
</dbReference>
<feature type="compositionally biased region" description="Polar residues" evidence="7">
    <location>
        <begin position="94"/>
        <end position="103"/>
    </location>
</feature>
<reference evidence="9" key="1">
    <citation type="submission" date="2022-10" db="EMBL/GenBank/DDBJ databases">
        <title>Tapping the CABI collections for fungal endophytes: first genome assemblies for Collariella, Neodidymelliopsis, Ascochyta clinopodiicola, Didymella pomorum, Didymosphaeria variabile, Neocosmospora piperis and Neocucurbitaria cava.</title>
        <authorList>
            <person name="Hill R."/>
        </authorList>
    </citation>
    <scope>NUCLEOTIDE SEQUENCE</scope>
    <source>
        <strain evidence="9">IMI 355082</strain>
    </source>
</reference>
<feature type="domain" description="Zn(2)-C6 fungal-type" evidence="8">
    <location>
        <begin position="206"/>
        <end position="236"/>
    </location>
</feature>
<dbReference type="PANTHER" id="PTHR47338:SF27">
    <property type="entry name" value="ZN(II)2CYS6 TRANSCRIPTION FACTOR (EUROFUNG)"/>
    <property type="match status" value="1"/>
</dbReference>
<dbReference type="InterPro" id="IPR007219">
    <property type="entry name" value="XnlR_reg_dom"/>
</dbReference>
<proteinExistence type="predicted"/>
<evidence type="ECO:0000313" key="10">
    <source>
        <dbReference type="Proteomes" id="UP001140453"/>
    </source>
</evidence>
<dbReference type="Pfam" id="PF04082">
    <property type="entry name" value="Fungal_trans"/>
    <property type="match status" value="1"/>
</dbReference>
<keyword evidence="6" id="KW-0539">Nucleus</keyword>
<dbReference type="PANTHER" id="PTHR47338">
    <property type="entry name" value="ZN(II)2CYS6 TRANSCRIPTION FACTOR (EUROFUNG)-RELATED"/>
    <property type="match status" value="1"/>
</dbReference>
<accession>A0A9W8YUC0</accession>
<keyword evidence="5" id="KW-0804">Transcription</keyword>
<feature type="compositionally biased region" description="Basic and acidic residues" evidence="7">
    <location>
        <begin position="170"/>
        <end position="184"/>
    </location>
</feature>
<feature type="compositionally biased region" description="Basic residues" evidence="7">
    <location>
        <begin position="862"/>
        <end position="874"/>
    </location>
</feature>
<dbReference type="CDD" id="cd00067">
    <property type="entry name" value="GAL4"/>
    <property type="match status" value="1"/>
</dbReference>
<dbReference type="AlphaFoldDB" id="A0A9W8YUC0"/>
<keyword evidence="2" id="KW-0479">Metal-binding</keyword>
<evidence type="ECO:0000256" key="6">
    <source>
        <dbReference type="ARBA" id="ARBA00023242"/>
    </source>
</evidence>
<keyword evidence="3" id="KW-0805">Transcription regulation</keyword>
<comment type="subcellular location">
    <subcellularLocation>
        <location evidence="1">Nucleus</location>
    </subcellularLocation>
</comment>
<evidence type="ECO:0000256" key="2">
    <source>
        <dbReference type="ARBA" id="ARBA00022723"/>
    </source>
</evidence>
<dbReference type="InterPro" id="IPR050815">
    <property type="entry name" value="TF_fung"/>
</dbReference>
<name>A0A9W8YUC0_9PEZI</name>
<dbReference type="GO" id="GO:0003677">
    <property type="term" value="F:DNA binding"/>
    <property type="evidence" value="ECO:0007669"/>
    <property type="project" value="InterPro"/>
</dbReference>